<dbReference type="PANTHER" id="PTHR44196">
    <property type="entry name" value="DEHYDROGENASE/REDUCTASE SDR FAMILY MEMBER 7B"/>
    <property type="match status" value="1"/>
</dbReference>
<sequence>MTATPVSRHQPVGLPAPSRESHALITGASQGIGQAMARDFAAIGFNVVLVARREEVLSRLADELQSRHGVEATPLAADLSQADGVDRVVDFINGHEVSIVVNSAGIASFGPFTEQDWDYETAQFALNGTAVHRITRAAVMQMTQRGRGAICNVGSAAGNVPIPNNATYVFTKAGVNAFTEALHYELKGTGVHCTLLAPGPVREATIPDEEQSIVDKVVPDFLWTTYESCSRETIEAMARNQRRVVPGPLSKAMNAVSKVAPTGLLSPLMGKFYAKMG</sequence>
<dbReference type="PIRSF" id="PIRSF000126">
    <property type="entry name" value="11-beta-HSD1"/>
    <property type="match status" value="1"/>
</dbReference>
<dbReference type="Proteomes" id="UP001220064">
    <property type="component" value="Chromosome"/>
</dbReference>
<keyword evidence="7" id="KW-1185">Reference proteome</keyword>
<dbReference type="InterPro" id="IPR057326">
    <property type="entry name" value="KR_dom"/>
</dbReference>
<dbReference type="InterPro" id="IPR036291">
    <property type="entry name" value="NAD(P)-bd_dom_sf"/>
</dbReference>
<evidence type="ECO:0000256" key="4">
    <source>
        <dbReference type="SAM" id="MobiDB-lite"/>
    </source>
</evidence>
<accession>A0ABY7UB37</accession>
<feature type="domain" description="Ketoreductase" evidence="5">
    <location>
        <begin position="21"/>
        <end position="204"/>
    </location>
</feature>
<name>A0ABY7UB37_9CORY</name>
<evidence type="ECO:0000259" key="5">
    <source>
        <dbReference type="SMART" id="SM00822"/>
    </source>
</evidence>
<feature type="region of interest" description="Disordered" evidence="4">
    <location>
        <begin position="1"/>
        <end position="20"/>
    </location>
</feature>
<dbReference type="EMBL" id="CP063189">
    <property type="protein sequence ID" value="WCZ33057.1"/>
    <property type="molecule type" value="Genomic_DNA"/>
</dbReference>
<dbReference type="PRINTS" id="PR00080">
    <property type="entry name" value="SDRFAMILY"/>
</dbReference>
<dbReference type="SUPFAM" id="SSF51735">
    <property type="entry name" value="NAD(P)-binding Rossmann-fold domains"/>
    <property type="match status" value="1"/>
</dbReference>
<proteinExistence type="inferred from homology"/>
<keyword evidence="2 6" id="KW-0560">Oxidoreductase</keyword>
<evidence type="ECO:0000256" key="2">
    <source>
        <dbReference type="ARBA" id="ARBA00023002"/>
    </source>
</evidence>
<dbReference type="Gene3D" id="3.40.50.720">
    <property type="entry name" value="NAD(P)-binding Rossmann-like Domain"/>
    <property type="match status" value="1"/>
</dbReference>
<reference evidence="6 7" key="1">
    <citation type="submission" date="2020-10" db="EMBL/GenBank/DDBJ databases">
        <title>Complete genome sequence of Corynebacterium massiliense DSM 45435, type strain of Corynebacterium massiliense.</title>
        <authorList>
            <person name="Busche T."/>
            <person name="Kalinowski J."/>
            <person name="Ruckert C."/>
        </authorList>
    </citation>
    <scope>NUCLEOTIDE SEQUENCE [LARGE SCALE GENOMIC DNA]</scope>
    <source>
        <strain evidence="6 7">DSM 45435</strain>
    </source>
</reference>
<organism evidence="6 7">
    <name type="scientific">Corynebacterium massiliense DSM 45435</name>
    <dbReference type="NCBI Taxonomy" id="1121364"/>
    <lineage>
        <taxon>Bacteria</taxon>
        <taxon>Bacillati</taxon>
        <taxon>Actinomycetota</taxon>
        <taxon>Actinomycetes</taxon>
        <taxon>Mycobacteriales</taxon>
        <taxon>Corynebacteriaceae</taxon>
        <taxon>Corynebacterium</taxon>
    </lineage>
</organism>
<dbReference type="PANTHER" id="PTHR44196:SF2">
    <property type="entry name" value="SHORT-CHAIN DEHYDROGENASE-RELATED"/>
    <property type="match status" value="1"/>
</dbReference>
<dbReference type="GO" id="GO:0016491">
    <property type="term" value="F:oxidoreductase activity"/>
    <property type="evidence" value="ECO:0007669"/>
    <property type="project" value="UniProtKB-KW"/>
</dbReference>
<evidence type="ECO:0000256" key="3">
    <source>
        <dbReference type="RuleBase" id="RU000363"/>
    </source>
</evidence>
<protein>
    <submittedName>
        <fullName evidence="6">Sulfoacetaldehyde reductase</fullName>
        <ecNumber evidence="6">1.1.1.313</ecNumber>
    </submittedName>
</protein>
<dbReference type="RefSeq" id="WP_022863709.1">
    <property type="nucleotide sequence ID" value="NZ_ATVG01000015.1"/>
</dbReference>
<evidence type="ECO:0000256" key="1">
    <source>
        <dbReference type="ARBA" id="ARBA00006484"/>
    </source>
</evidence>
<dbReference type="NCBIfam" id="NF040690">
    <property type="entry name" value="mycolate_SDR"/>
    <property type="match status" value="1"/>
</dbReference>
<dbReference type="InterPro" id="IPR002347">
    <property type="entry name" value="SDR_fam"/>
</dbReference>
<dbReference type="CDD" id="cd05233">
    <property type="entry name" value="SDR_c"/>
    <property type="match status" value="1"/>
</dbReference>
<dbReference type="SMART" id="SM00822">
    <property type="entry name" value="PKS_KR"/>
    <property type="match status" value="1"/>
</dbReference>
<dbReference type="EC" id="1.1.1.313" evidence="6"/>
<comment type="similarity">
    <text evidence="1 3">Belongs to the short-chain dehydrogenases/reductases (SDR) family.</text>
</comment>
<gene>
    <name evidence="6" type="primary">isfD</name>
    <name evidence="6" type="ORF">CMASS_08150</name>
</gene>
<evidence type="ECO:0000313" key="6">
    <source>
        <dbReference type="EMBL" id="WCZ33057.1"/>
    </source>
</evidence>
<dbReference type="PRINTS" id="PR00081">
    <property type="entry name" value="GDHRDH"/>
</dbReference>
<dbReference type="Pfam" id="PF00106">
    <property type="entry name" value="adh_short"/>
    <property type="match status" value="1"/>
</dbReference>
<evidence type="ECO:0000313" key="7">
    <source>
        <dbReference type="Proteomes" id="UP001220064"/>
    </source>
</evidence>